<dbReference type="Proteomes" id="UP001154282">
    <property type="component" value="Unassembled WGS sequence"/>
</dbReference>
<dbReference type="InterPro" id="IPR053781">
    <property type="entry name" value="F-box_AtFBL13-like"/>
</dbReference>
<dbReference type="InterPro" id="IPR036047">
    <property type="entry name" value="F-box-like_dom_sf"/>
</dbReference>
<dbReference type="PANTHER" id="PTHR34223">
    <property type="entry name" value="OS11G0201299 PROTEIN"/>
    <property type="match status" value="1"/>
</dbReference>
<dbReference type="InterPro" id="IPR053197">
    <property type="entry name" value="F-box_SCFL_complex_component"/>
</dbReference>
<name>A0AAV0M243_9ROSI</name>
<dbReference type="AlphaFoldDB" id="A0AAV0M243"/>
<dbReference type="CDD" id="cd22160">
    <property type="entry name" value="F-box_AtFBL13-like"/>
    <property type="match status" value="1"/>
</dbReference>
<dbReference type="PANTHER" id="PTHR34223:SF51">
    <property type="entry name" value="OS06G0556300 PROTEIN"/>
    <property type="match status" value="1"/>
</dbReference>
<proteinExistence type="predicted"/>
<organism evidence="2 3">
    <name type="scientific">Linum tenue</name>
    <dbReference type="NCBI Taxonomy" id="586396"/>
    <lineage>
        <taxon>Eukaryota</taxon>
        <taxon>Viridiplantae</taxon>
        <taxon>Streptophyta</taxon>
        <taxon>Embryophyta</taxon>
        <taxon>Tracheophyta</taxon>
        <taxon>Spermatophyta</taxon>
        <taxon>Magnoliopsida</taxon>
        <taxon>eudicotyledons</taxon>
        <taxon>Gunneridae</taxon>
        <taxon>Pentapetalae</taxon>
        <taxon>rosids</taxon>
        <taxon>fabids</taxon>
        <taxon>Malpighiales</taxon>
        <taxon>Linaceae</taxon>
        <taxon>Linum</taxon>
    </lineage>
</organism>
<accession>A0AAV0M243</accession>
<evidence type="ECO:0000259" key="1">
    <source>
        <dbReference type="SMART" id="SM00256"/>
    </source>
</evidence>
<feature type="domain" description="F-box" evidence="1">
    <location>
        <begin position="7"/>
        <end position="48"/>
    </location>
</feature>
<dbReference type="SUPFAM" id="SSF81383">
    <property type="entry name" value="F-box domain"/>
    <property type="match status" value="1"/>
</dbReference>
<evidence type="ECO:0000313" key="3">
    <source>
        <dbReference type="Proteomes" id="UP001154282"/>
    </source>
</evidence>
<dbReference type="InterPro" id="IPR001810">
    <property type="entry name" value="F-box_dom"/>
</dbReference>
<dbReference type="EMBL" id="CAMGYJ010000006">
    <property type="protein sequence ID" value="CAI0439994.1"/>
    <property type="molecule type" value="Genomic_DNA"/>
</dbReference>
<protein>
    <recommendedName>
        <fullName evidence="1">F-box domain-containing protein</fullName>
    </recommendedName>
</protein>
<dbReference type="Pfam" id="PF00646">
    <property type="entry name" value="F-box"/>
    <property type="match status" value="1"/>
</dbReference>
<gene>
    <name evidence="2" type="ORF">LITE_LOCUS26353</name>
</gene>
<dbReference type="Gene3D" id="1.20.1280.50">
    <property type="match status" value="1"/>
</dbReference>
<keyword evidence="3" id="KW-1185">Reference proteome</keyword>
<dbReference type="SMART" id="SM00256">
    <property type="entry name" value="FBOX"/>
    <property type="match status" value="1"/>
</dbReference>
<evidence type="ECO:0000313" key="2">
    <source>
        <dbReference type="EMBL" id="CAI0439994.1"/>
    </source>
</evidence>
<sequence length="319" mass="36351">MDGVSNLPDDILLHILSFLEDSKSAVQTSVLSRRWRHLWKDVSALHLDQNSFSTRERCRTFVRNFLSRRSTRLDKVSFTTNHTEETGKFLWSDHEPESLGMVLAYDGRTGPDHDPSRRRLLRLRASLGHRGSLELFDCFAVELGVVLRRCFGALTTLELRHCLMTFDNDGGGDPFAALPRLNCLKLLDCRVRRPRRCRRFKVSGLQLRELEIRHHMADDDDDDSLAVSEVLAPKLESFCCTGRVSRVERLRELDFPCLVRASVHLTYCSERVAMGWVSNVTMRLVRGLRSAESLDLCLKDMVGSTHKSPPVTPGNKATE</sequence>
<comment type="caution">
    <text evidence="2">The sequence shown here is derived from an EMBL/GenBank/DDBJ whole genome shotgun (WGS) entry which is preliminary data.</text>
</comment>
<reference evidence="2" key="1">
    <citation type="submission" date="2022-08" db="EMBL/GenBank/DDBJ databases">
        <authorList>
            <person name="Gutierrez-Valencia J."/>
        </authorList>
    </citation>
    <scope>NUCLEOTIDE SEQUENCE</scope>
</reference>